<proteinExistence type="predicted"/>
<organism evidence="1 2">
    <name type="scientific">Snuella lapsa</name>
    <dbReference type="NCBI Taxonomy" id="870481"/>
    <lineage>
        <taxon>Bacteria</taxon>
        <taxon>Pseudomonadati</taxon>
        <taxon>Bacteroidota</taxon>
        <taxon>Flavobacteriia</taxon>
        <taxon>Flavobacteriales</taxon>
        <taxon>Flavobacteriaceae</taxon>
        <taxon>Snuella</taxon>
    </lineage>
</organism>
<evidence type="ECO:0008006" key="3">
    <source>
        <dbReference type="Google" id="ProtNLM"/>
    </source>
</evidence>
<name>A0ABP6XBL6_9FLAO</name>
<protein>
    <recommendedName>
        <fullName evidence="3">GxxExxY protein</fullName>
    </recommendedName>
</protein>
<evidence type="ECO:0000313" key="1">
    <source>
        <dbReference type="EMBL" id="GAA3563579.1"/>
    </source>
</evidence>
<gene>
    <name evidence="1" type="ORF">GCM10022395_12640</name>
</gene>
<dbReference type="NCBIfam" id="TIGR04256">
    <property type="entry name" value="GxxExxY"/>
    <property type="match status" value="1"/>
</dbReference>
<dbReference type="RefSeq" id="WP_345005044.1">
    <property type="nucleotide sequence ID" value="NZ_BAABCY010000034.1"/>
</dbReference>
<evidence type="ECO:0000313" key="2">
    <source>
        <dbReference type="Proteomes" id="UP001500954"/>
    </source>
</evidence>
<keyword evidence="2" id="KW-1185">Reference proteome</keyword>
<dbReference type="Pfam" id="PF13366">
    <property type="entry name" value="PDDEXK_3"/>
    <property type="match status" value="1"/>
</dbReference>
<dbReference type="Proteomes" id="UP001500954">
    <property type="component" value="Unassembled WGS sequence"/>
</dbReference>
<reference evidence="2" key="1">
    <citation type="journal article" date="2019" name="Int. J. Syst. Evol. Microbiol.">
        <title>The Global Catalogue of Microorganisms (GCM) 10K type strain sequencing project: providing services to taxonomists for standard genome sequencing and annotation.</title>
        <authorList>
            <consortium name="The Broad Institute Genomics Platform"/>
            <consortium name="The Broad Institute Genome Sequencing Center for Infectious Disease"/>
            <person name="Wu L."/>
            <person name="Ma J."/>
        </authorList>
    </citation>
    <scope>NUCLEOTIDE SEQUENCE [LARGE SCALE GENOMIC DNA]</scope>
    <source>
        <strain evidence="2">JCM 17111</strain>
    </source>
</reference>
<accession>A0ABP6XBL6</accession>
<dbReference type="InterPro" id="IPR026350">
    <property type="entry name" value="GxxExxY"/>
</dbReference>
<dbReference type="EMBL" id="BAABCY010000034">
    <property type="protein sequence ID" value="GAA3563579.1"/>
    <property type="molecule type" value="Genomic_DNA"/>
</dbReference>
<sequence length="74" mass="8528">MDLSFRTVIVENKVIVEIKSVMEIHPVHPKQLLTYLKLTNLKLGLLINFNSPLIKSGSTRIVSKRFMVFSLKIF</sequence>
<comment type="caution">
    <text evidence="1">The sequence shown here is derived from an EMBL/GenBank/DDBJ whole genome shotgun (WGS) entry which is preliminary data.</text>
</comment>